<feature type="signal peptide" evidence="1">
    <location>
        <begin position="1"/>
        <end position="18"/>
    </location>
</feature>
<feature type="chain" id="PRO_5045888656" description="Outer membrane protein beta-barrel domain-containing protein" evidence="1">
    <location>
        <begin position="19"/>
        <end position="280"/>
    </location>
</feature>
<comment type="caution">
    <text evidence="2">The sequence shown here is derived from an EMBL/GenBank/DDBJ whole genome shotgun (WGS) entry which is preliminary data.</text>
</comment>
<accession>A0ABV9L0B5</accession>
<reference evidence="3" key="1">
    <citation type="journal article" date="2019" name="Int. J. Syst. Evol. Microbiol.">
        <title>The Global Catalogue of Microorganisms (GCM) 10K type strain sequencing project: providing services to taxonomists for standard genome sequencing and annotation.</title>
        <authorList>
            <consortium name="The Broad Institute Genomics Platform"/>
            <consortium name="The Broad Institute Genome Sequencing Center for Infectious Disease"/>
            <person name="Wu L."/>
            <person name="Ma J."/>
        </authorList>
    </citation>
    <scope>NUCLEOTIDE SEQUENCE [LARGE SCALE GENOMIC DNA]</scope>
    <source>
        <strain evidence="3">CCUG 66188</strain>
    </source>
</reference>
<proteinExistence type="predicted"/>
<sequence>MRLLLLTIIALCVLPLHAQETITLSSNSVLSMADSVAAAPAAGFAEKKSDKQFLSHLSIALRASTMGIGLQAATPINDYLNLRAGIDFVGFKTSTFDIGLDDTDGMFEEAFGYTPDYKMKGELNFTNGNVLVDFHPTKGIFHLTAGVFIGANKLKAKGFLVNPNTGERATLKPGVSEWPYVDFDGHRLTLDDANLDATLQLGKIIKPYFGLGVGRAIANKRVAFKFELGMIYQGNYSLKQNGKKLDVVNNASESFEDIDDYTKWLKWWPMLNFQLSYKIF</sequence>
<evidence type="ECO:0000313" key="2">
    <source>
        <dbReference type="EMBL" id="MFC4675748.1"/>
    </source>
</evidence>
<dbReference type="RefSeq" id="WP_379999269.1">
    <property type="nucleotide sequence ID" value="NZ_JBHSGN010000117.1"/>
</dbReference>
<name>A0ABV9L0B5_9BACT</name>
<evidence type="ECO:0008006" key="4">
    <source>
        <dbReference type="Google" id="ProtNLM"/>
    </source>
</evidence>
<protein>
    <recommendedName>
        <fullName evidence="4">Outer membrane protein beta-barrel domain-containing protein</fullName>
    </recommendedName>
</protein>
<dbReference type="Gene3D" id="2.40.160.170">
    <property type="match status" value="1"/>
</dbReference>
<gene>
    <name evidence="2" type="ORF">ACFO6W_18840</name>
</gene>
<organism evidence="2 3">
    <name type="scientific">Dysgonomonas termitidis</name>
    <dbReference type="NCBI Taxonomy" id="1516126"/>
    <lineage>
        <taxon>Bacteria</taxon>
        <taxon>Pseudomonadati</taxon>
        <taxon>Bacteroidota</taxon>
        <taxon>Bacteroidia</taxon>
        <taxon>Bacteroidales</taxon>
        <taxon>Dysgonomonadaceae</taxon>
        <taxon>Dysgonomonas</taxon>
    </lineage>
</organism>
<keyword evidence="3" id="KW-1185">Reference proteome</keyword>
<evidence type="ECO:0000313" key="3">
    <source>
        <dbReference type="Proteomes" id="UP001596023"/>
    </source>
</evidence>
<evidence type="ECO:0000256" key="1">
    <source>
        <dbReference type="SAM" id="SignalP"/>
    </source>
</evidence>
<dbReference type="Proteomes" id="UP001596023">
    <property type="component" value="Unassembled WGS sequence"/>
</dbReference>
<dbReference type="EMBL" id="JBHSGN010000117">
    <property type="protein sequence ID" value="MFC4675748.1"/>
    <property type="molecule type" value="Genomic_DNA"/>
</dbReference>
<keyword evidence="1" id="KW-0732">Signal</keyword>